<dbReference type="Proteomes" id="UP000638353">
    <property type="component" value="Unassembled WGS sequence"/>
</dbReference>
<proteinExistence type="predicted"/>
<evidence type="ECO:0000313" key="2">
    <source>
        <dbReference type="EMBL" id="GHC99053.1"/>
    </source>
</evidence>
<gene>
    <name evidence="2" type="ORF">GCM10010334_42200</name>
</gene>
<evidence type="ECO:0000313" key="3">
    <source>
        <dbReference type="Proteomes" id="UP000638353"/>
    </source>
</evidence>
<reference evidence="2" key="2">
    <citation type="submission" date="2020-09" db="EMBL/GenBank/DDBJ databases">
        <authorList>
            <person name="Sun Q."/>
            <person name="Ohkuma M."/>
        </authorList>
    </citation>
    <scope>NUCLEOTIDE SEQUENCE</scope>
    <source>
        <strain evidence="2">JCM 4637</strain>
    </source>
</reference>
<feature type="region of interest" description="Disordered" evidence="1">
    <location>
        <begin position="87"/>
        <end position="129"/>
    </location>
</feature>
<comment type="caution">
    <text evidence="2">The sequence shown here is derived from an EMBL/GenBank/DDBJ whole genome shotgun (WGS) entry which is preliminary data.</text>
</comment>
<dbReference type="AlphaFoldDB" id="A0A919CBI9"/>
<reference evidence="2" key="1">
    <citation type="journal article" date="2014" name="Int. J. Syst. Evol. Microbiol.">
        <title>Complete genome sequence of Corynebacterium casei LMG S-19264T (=DSM 44701T), isolated from a smear-ripened cheese.</title>
        <authorList>
            <consortium name="US DOE Joint Genome Institute (JGI-PGF)"/>
            <person name="Walter F."/>
            <person name="Albersmeier A."/>
            <person name="Kalinowski J."/>
            <person name="Ruckert C."/>
        </authorList>
    </citation>
    <scope>NUCLEOTIDE SEQUENCE</scope>
    <source>
        <strain evidence="2">JCM 4637</strain>
    </source>
</reference>
<protein>
    <submittedName>
        <fullName evidence="2">Uncharacterized protein</fullName>
    </submittedName>
</protein>
<sequence>MRWRVSLVPAPSGDVRSPVGEMCGSAVWARPATTHPHGTQSGYPGRPFRGAGNCATSHNAPARNRAIAPAGLGEGAGLGTLLPGRAGLNVCPLPGGDPGGRASAGSGRGPVCEQGPRSVPEDADPQPAGSVAWTWRRKDALSGVCRSLVRTVSSSE</sequence>
<evidence type="ECO:0000256" key="1">
    <source>
        <dbReference type="SAM" id="MobiDB-lite"/>
    </source>
</evidence>
<organism evidence="2 3">
    <name type="scientific">Streptomyces finlayi</name>
    <dbReference type="NCBI Taxonomy" id="67296"/>
    <lineage>
        <taxon>Bacteria</taxon>
        <taxon>Bacillati</taxon>
        <taxon>Actinomycetota</taxon>
        <taxon>Actinomycetes</taxon>
        <taxon>Kitasatosporales</taxon>
        <taxon>Streptomycetaceae</taxon>
        <taxon>Streptomyces</taxon>
    </lineage>
</organism>
<name>A0A919CBI9_9ACTN</name>
<dbReference type="EMBL" id="BMVC01000008">
    <property type="protein sequence ID" value="GHC99053.1"/>
    <property type="molecule type" value="Genomic_DNA"/>
</dbReference>
<accession>A0A919CBI9</accession>